<proteinExistence type="predicted"/>
<sequence>MSKISAYEKIQEFNGSEVFIVDTSDGTRTVTYQQLVDLIKSIGGNVVAQQKSVTPAANEQVVEPDSGYNALSKVTVNAIPISRDENANGTTVTIG</sequence>
<protein>
    <submittedName>
        <fullName evidence="1">Uncharacterized protein</fullName>
    </submittedName>
</protein>
<dbReference type="EMBL" id="BK015160">
    <property type="protein sequence ID" value="DAD93495.1"/>
    <property type="molecule type" value="Genomic_DNA"/>
</dbReference>
<reference evidence="1" key="1">
    <citation type="journal article" date="2021" name="Proc. Natl. Acad. Sci. U.S.A.">
        <title>A Catalog of Tens of Thousands of Viruses from Human Metagenomes Reveals Hidden Associations with Chronic Diseases.</title>
        <authorList>
            <person name="Tisza M.J."/>
            <person name="Buck C.B."/>
        </authorList>
    </citation>
    <scope>NUCLEOTIDE SEQUENCE</scope>
    <source>
        <strain evidence="1">Ct0wg9</strain>
    </source>
</reference>
<name>A0A8S5NGL6_9CAUD</name>
<accession>A0A8S5NGL6</accession>
<evidence type="ECO:0000313" key="1">
    <source>
        <dbReference type="EMBL" id="DAD93495.1"/>
    </source>
</evidence>
<organism evidence="1">
    <name type="scientific">Myoviridae sp. ct0wg9</name>
    <dbReference type="NCBI Taxonomy" id="2826600"/>
    <lineage>
        <taxon>Viruses</taxon>
        <taxon>Duplodnaviria</taxon>
        <taxon>Heunggongvirae</taxon>
        <taxon>Uroviricota</taxon>
        <taxon>Caudoviricetes</taxon>
    </lineage>
</organism>